<evidence type="ECO:0000313" key="9">
    <source>
        <dbReference type="Proteomes" id="UP000217076"/>
    </source>
</evidence>
<dbReference type="InterPro" id="IPR014777">
    <property type="entry name" value="4pyrrole_Mease_sub1"/>
</dbReference>
<evidence type="ECO:0000256" key="4">
    <source>
        <dbReference type="ARBA" id="ARBA00022679"/>
    </source>
</evidence>
<keyword evidence="5" id="KW-0949">S-adenosyl-L-methionine</keyword>
<feature type="domain" description="Cobalamin synthesis G N-terminal" evidence="7">
    <location>
        <begin position="50"/>
        <end position="128"/>
    </location>
</feature>
<dbReference type="GO" id="GO:0016787">
    <property type="term" value="F:hydrolase activity"/>
    <property type="evidence" value="ECO:0007669"/>
    <property type="project" value="UniProtKB-KW"/>
</dbReference>
<evidence type="ECO:0000256" key="3">
    <source>
        <dbReference type="ARBA" id="ARBA00022603"/>
    </source>
</evidence>
<sequence>MTSDAVILTLNQASLATARQVQSALPGARVLGLAGRVEGADTTYTDFGPTLRELFAANRPLVVLCAAGIVIRALAPMLGNKRAEPPVLALAEDGSAVVPLLGGLAGVNHLARTIGTALGTAPAITTSGEIRFRLALETPPEGYVLRNPTAAKGFMSDLLAGRGLKVVGAAPWLDDAPVTRDAAGPLTLTVTADDLEPGTDHLVYHPRVVVAAVTDPGPDLPQRLAAGLAEAGLAAQSLALILAPLAAPAAGLAAAARAFGCPLRRLETDDPAAMLAQAVDGPVRHADGLALARAETPDQVRHPGLRPGRLAVVGLGPGDAAHTTPAVKEELRQAEHLIGYQTYLDMAGPFAAHQQVHGSDNRVELDRAAHAFQLAAEGHRVVVVSSGDPGIFAMAAAVLEALENNPDPRWLAVDLVVLPGITAAQAAAAKAGAPLGHDFATLSLSDNLKPFRTILERLELAARADLALALYNPISKARPWQLGQALDLLRTIRAPETTVILGRDIGRPAEHLTTTTLGELTPEMVDMRTVVLIGSTTTHTIPQTPLTYTPRWYPGD</sequence>
<feature type="domain" description="Tetrapyrrole methylase" evidence="6">
    <location>
        <begin position="309"/>
        <end position="520"/>
    </location>
</feature>
<dbReference type="SUPFAM" id="SSF159672">
    <property type="entry name" value="CbiG N-terminal domain-like"/>
    <property type="match status" value="1"/>
</dbReference>
<keyword evidence="4 8" id="KW-0808">Transferase</keyword>
<dbReference type="Pfam" id="PF00590">
    <property type="entry name" value="TP_methylase"/>
    <property type="match status" value="1"/>
</dbReference>
<dbReference type="OrthoDB" id="9772960at2"/>
<dbReference type="PANTHER" id="PTHR47036:SF1">
    <property type="entry name" value="COBALT-FACTOR III C(17)-METHYLTRANSFERASE-RELATED"/>
    <property type="match status" value="1"/>
</dbReference>
<evidence type="ECO:0000256" key="1">
    <source>
        <dbReference type="ARBA" id="ARBA00004953"/>
    </source>
</evidence>
<keyword evidence="9" id="KW-1185">Reference proteome</keyword>
<dbReference type="Gene3D" id="3.40.50.11220">
    <property type="match status" value="1"/>
</dbReference>
<dbReference type="GO" id="GO:0008168">
    <property type="term" value="F:methyltransferase activity"/>
    <property type="evidence" value="ECO:0007669"/>
    <property type="project" value="UniProtKB-KW"/>
</dbReference>
<dbReference type="InterPro" id="IPR006363">
    <property type="entry name" value="Cbl_synth_CobJ/CibH_dom"/>
</dbReference>
<gene>
    <name evidence="8" type="ORF">SAMN05421742_105107</name>
</gene>
<dbReference type="InterPro" id="IPR014776">
    <property type="entry name" value="4pyrrole_Mease_sub2"/>
</dbReference>
<keyword evidence="3 8" id="KW-0489">Methyltransferase</keyword>
<dbReference type="GO" id="GO:0032259">
    <property type="term" value="P:methylation"/>
    <property type="evidence" value="ECO:0007669"/>
    <property type="project" value="UniProtKB-KW"/>
</dbReference>
<dbReference type="PANTHER" id="PTHR47036">
    <property type="entry name" value="COBALT-FACTOR III C(17)-METHYLTRANSFERASE-RELATED"/>
    <property type="match status" value="1"/>
</dbReference>
<dbReference type="EMBL" id="FNCV01000005">
    <property type="protein sequence ID" value="SDH24369.1"/>
    <property type="molecule type" value="Genomic_DNA"/>
</dbReference>
<accession>A0A1G8ATS7</accession>
<protein>
    <submittedName>
        <fullName evidence="8">Cobalt-precorrin 5A hydrolase / precorrin-3B C17-methyltransferase</fullName>
    </submittedName>
</protein>
<evidence type="ECO:0000259" key="6">
    <source>
        <dbReference type="Pfam" id="PF00590"/>
    </source>
</evidence>
<name>A0A1G8ATS7_9PROT</name>
<dbReference type="NCBIfam" id="TIGR01466">
    <property type="entry name" value="cobJ_cbiH"/>
    <property type="match status" value="1"/>
</dbReference>
<dbReference type="UniPathway" id="UPA00148"/>
<dbReference type="GO" id="GO:0009236">
    <property type="term" value="P:cobalamin biosynthetic process"/>
    <property type="evidence" value="ECO:0007669"/>
    <property type="project" value="UniProtKB-UniPathway"/>
</dbReference>
<dbReference type="InterPro" id="IPR038029">
    <property type="entry name" value="GbiG_N_sf"/>
</dbReference>
<dbReference type="Gene3D" id="3.40.1010.10">
    <property type="entry name" value="Cobalt-precorrin-4 Transmethylase, Domain 1"/>
    <property type="match status" value="1"/>
</dbReference>
<evidence type="ECO:0000259" key="7">
    <source>
        <dbReference type="Pfam" id="PF11760"/>
    </source>
</evidence>
<dbReference type="Pfam" id="PF11760">
    <property type="entry name" value="CbiG_N"/>
    <property type="match status" value="1"/>
</dbReference>
<dbReference type="InterPro" id="IPR000878">
    <property type="entry name" value="4pyrrol_Mease"/>
</dbReference>
<dbReference type="InterPro" id="IPR035996">
    <property type="entry name" value="4pyrrol_Methylase_sf"/>
</dbReference>
<dbReference type="RefSeq" id="WP_092618659.1">
    <property type="nucleotide sequence ID" value="NZ_FNCV01000005.1"/>
</dbReference>
<keyword evidence="8" id="KW-0378">Hydrolase</keyword>
<reference evidence="9" key="1">
    <citation type="submission" date="2016-10" db="EMBL/GenBank/DDBJ databases">
        <authorList>
            <person name="Varghese N."/>
            <person name="Submissions S."/>
        </authorList>
    </citation>
    <scope>NUCLEOTIDE SEQUENCE [LARGE SCALE GENOMIC DNA]</scope>
    <source>
        <strain evidence="9">930I</strain>
    </source>
</reference>
<evidence type="ECO:0000256" key="5">
    <source>
        <dbReference type="ARBA" id="ARBA00022691"/>
    </source>
</evidence>
<keyword evidence="2" id="KW-0169">Cobalamin biosynthesis</keyword>
<dbReference type="STRING" id="83401.SAMN05421742_105107"/>
<dbReference type="AlphaFoldDB" id="A0A1G8ATS7"/>
<dbReference type="Gene3D" id="3.30.950.10">
    <property type="entry name" value="Methyltransferase, Cobalt-precorrin-4 Transmethylase, Domain 2"/>
    <property type="match status" value="1"/>
</dbReference>
<dbReference type="InterPro" id="IPR051810">
    <property type="entry name" value="Precorrin_MeTrfase"/>
</dbReference>
<dbReference type="Proteomes" id="UP000217076">
    <property type="component" value="Unassembled WGS sequence"/>
</dbReference>
<organism evidence="8 9">
    <name type="scientific">Roseospirillum parvum</name>
    <dbReference type="NCBI Taxonomy" id="83401"/>
    <lineage>
        <taxon>Bacteria</taxon>
        <taxon>Pseudomonadati</taxon>
        <taxon>Pseudomonadota</taxon>
        <taxon>Alphaproteobacteria</taxon>
        <taxon>Rhodospirillales</taxon>
        <taxon>Rhodospirillaceae</taxon>
        <taxon>Roseospirillum</taxon>
    </lineage>
</organism>
<comment type="pathway">
    <text evidence="1">Cofactor biosynthesis; adenosylcobalamin biosynthesis.</text>
</comment>
<proteinExistence type="predicted"/>
<dbReference type="SUPFAM" id="SSF53790">
    <property type="entry name" value="Tetrapyrrole methylase"/>
    <property type="match status" value="1"/>
</dbReference>
<dbReference type="CDD" id="cd11646">
    <property type="entry name" value="Precorrin_3B_C17_MT"/>
    <property type="match status" value="1"/>
</dbReference>
<evidence type="ECO:0000256" key="2">
    <source>
        <dbReference type="ARBA" id="ARBA00022573"/>
    </source>
</evidence>
<dbReference type="InterPro" id="IPR021744">
    <property type="entry name" value="CbiG_N"/>
</dbReference>
<evidence type="ECO:0000313" key="8">
    <source>
        <dbReference type="EMBL" id="SDH24369.1"/>
    </source>
</evidence>